<organism evidence="2">
    <name type="scientific">Oryza barthii</name>
    <dbReference type="NCBI Taxonomy" id="65489"/>
    <lineage>
        <taxon>Eukaryota</taxon>
        <taxon>Viridiplantae</taxon>
        <taxon>Streptophyta</taxon>
        <taxon>Embryophyta</taxon>
        <taxon>Tracheophyta</taxon>
        <taxon>Spermatophyta</taxon>
        <taxon>Magnoliopsida</taxon>
        <taxon>Liliopsida</taxon>
        <taxon>Poales</taxon>
        <taxon>Poaceae</taxon>
        <taxon>BOP clade</taxon>
        <taxon>Oryzoideae</taxon>
        <taxon>Oryzeae</taxon>
        <taxon>Oryzinae</taxon>
        <taxon>Oryza</taxon>
    </lineage>
</organism>
<sequence>MASSSFFIFLFFFIFLVFLPLLPTPPWHSGVVCRTTTPCRVPSVHGGSCVGGSGFACDRRLAVSARCDVRGRCGAVKNEHGLANNSEKSQNGFHRRLQVGVADFSGKSKNG</sequence>
<evidence type="ECO:0000313" key="3">
    <source>
        <dbReference type="Proteomes" id="UP000026960"/>
    </source>
</evidence>
<dbReference type="HOGENOM" id="CLU_2162549_0_0_1"/>
<reference evidence="2" key="2">
    <citation type="submission" date="2015-03" db="UniProtKB">
        <authorList>
            <consortium name="EnsemblPlants"/>
        </authorList>
    </citation>
    <scope>IDENTIFICATION</scope>
</reference>
<accession>A0A0D3EMD9</accession>
<keyword evidence="1" id="KW-0732">Signal</keyword>
<feature type="signal peptide" evidence="1">
    <location>
        <begin position="1"/>
        <end position="29"/>
    </location>
</feature>
<feature type="chain" id="PRO_5002261332" description="Secreted protein" evidence="1">
    <location>
        <begin position="30"/>
        <end position="111"/>
    </location>
</feature>
<proteinExistence type="predicted"/>
<reference evidence="2" key="1">
    <citation type="journal article" date="2009" name="Rice">
        <title>De Novo Next Generation Sequencing of Plant Genomes.</title>
        <authorList>
            <person name="Rounsley S."/>
            <person name="Marri P.R."/>
            <person name="Yu Y."/>
            <person name="He R."/>
            <person name="Sisneros N."/>
            <person name="Goicoechea J.L."/>
            <person name="Lee S.J."/>
            <person name="Angelova A."/>
            <person name="Kudrna D."/>
            <person name="Luo M."/>
            <person name="Affourtit J."/>
            <person name="Desany B."/>
            <person name="Knight J."/>
            <person name="Niazi F."/>
            <person name="Egholm M."/>
            <person name="Wing R.A."/>
        </authorList>
    </citation>
    <scope>NUCLEOTIDE SEQUENCE [LARGE SCALE GENOMIC DNA]</scope>
    <source>
        <strain evidence="2">cv. IRGC 105608</strain>
    </source>
</reference>
<keyword evidence="3" id="KW-1185">Reference proteome</keyword>
<dbReference type="PaxDb" id="65489-OBART01G11230.1"/>
<evidence type="ECO:0008006" key="4">
    <source>
        <dbReference type="Google" id="ProtNLM"/>
    </source>
</evidence>
<protein>
    <recommendedName>
        <fullName evidence="4">Secreted protein</fullName>
    </recommendedName>
</protein>
<dbReference type="Gramene" id="OBART01G11230.1">
    <property type="protein sequence ID" value="OBART01G11230.1"/>
    <property type="gene ID" value="OBART01G11230"/>
</dbReference>
<evidence type="ECO:0000256" key="1">
    <source>
        <dbReference type="SAM" id="SignalP"/>
    </source>
</evidence>
<name>A0A0D3EMD9_9ORYZ</name>
<dbReference type="EnsemblPlants" id="OBART01G11230.1">
    <property type="protein sequence ID" value="OBART01G11230.1"/>
    <property type="gene ID" value="OBART01G11230"/>
</dbReference>
<dbReference type="Proteomes" id="UP000026960">
    <property type="component" value="Chromosome 1"/>
</dbReference>
<dbReference type="AlphaFoldDB" id="A0A0D3EMD9"/>
<evidence type="ECO:0000313" key="2">
    <source>
        <dbReference type="EnsemblPlants" id="OBART01G11230.1"/>
    </source>
</evidence>